<proteinExistence type="predicted"/>
<dbReference type="AlphaFoldDB" id="A0A370U7L7"/>
<reference evidence="1 2" key="1">
    <citation type="submission" date="2018-06" db="EMBL/GenBank/DDBJ databases">
        <title>Marinomonas sp. YLB-05 draft genome sequence.</title>
        <authorList>
            <person name="Yu L."/>
            <person name="Tang X."/>
        </authorList>
    </citation>
    <scope>NUCLEOTIDE SEQUENCE [LARGE SCALE GENOMIC DNA]</scope>
    <source>
        <strain evidence="1 2">YLB-05</strain>
    </source>
</reference>
<dbReference type="Proteomes" id="UP000254326">
    <property type="component" value="Unassembled WGS sequence"/>
</dbReference>
<dbReference type="SUPFAM" id="SSF159888">
    <property type="entry name" value="YdhG-like"/>
    <property type="match status" value="1"/>
</dbReference>
<protein>
    <recommendedName>
        <fullName evidence="3">DUF1801 domain-containing protein</fullName>
    </recommendedName>
</protein>
<dbReference type="EMBL" id="QKRA01000006">
    <property type="protein sequence ID" value="RDL43771.1"/>
    <property type="molecule type" value="Genomic_DNA"/>
</dbReference>
<name>A0A370U7L7_9GAMM</name>
<organism evidence="1 2">
    <name type="scientific">Marinomonas piezotolerans</name>
    <dbReference type="NCBI Taxonomy" id="2213058"/>
    <lineage>
        <taxon>Bacteria</taxon>
        <taxon>Pseudomonadati</taxon>
        <taxon>Pseudomonadota</taxon>
        <taxon>Gammaproteobacteria</taxon>
        <taxon>Oceanospirillales</taxon>
        <taxon>Oceanospirillaceae</taxon>
        <taxon>Marinomonas</taxon>
    </lineage>
</organism>
<accession>A0A370U7L7</accession>
<evidence type="ECO:0000313" key="2">
    <source>
        <dbReference type="Proteomes" id="UP000254326"/>
    </source>
</evidence>
<keyword evidence="2" id="KW-1185">Reference proteome</keyword>
<comment type="caution">
    <text evidence="1">The sequence shown here is derived from an EMBL/GenBank/DDBJ whole genome shotgun (WGS) entry which is preliminary data.</text>
</comment>
<evidence type="ECO:0000313" key="1">
    <source>
        <dbReference type="EMBL" id="RDL43771.1"/>
    </source>
</evidence>
<sequence length="138" mass="15389">MQYAPLEANMLTTFTPLSTPEGTVTPNDHVTADLHTLTELIFAVTPEATVIPENGVSVFYLTTHWLFALAPHQNNVCLYFSGDLDLARFSDRLSHVHMGDHCLIIDDLDAINLNVLVELLAVLKVEMQRKLLPIQALH</sequence>
<gene>
    <name evidence="1" type="ORF">DN730_13575</name>
</gene>
<evidence type="ECO:0008006" key="3">
    <source>
        <dbReference type="Google" id="ProtNLM"/>
    </source>
</evidence>